<protein>
    <recommendedName>
        <fullName evidence="5">MYND-type domain-containing protein</fullName>
    </recommendedName>
</protein>
<feature type="domain" description="MYND-type" evidence="5">
    <location>
        <begin position="441"/>
        <end position="485"/>
    </location>
</feature>
<evidence type="ECO:0000256" key="4">
    <source>
        <dbReference type="PROSITE-ProRule" id="PRU00134"/>
    </source>
</evidence>
<keyword evidence="3" id="KW-0862">Zinc</keyword>
<evidence type="ECO:0000259" key="5">
    <source>
        <dbReference type="PROSITE" id="PS50865"/>
    </source>
</evidence>
<proteinExistence type="predicted"/>
<dbReference type="PROSITE" id="PS50865">
    <property type="entry name" value="ZF_MYND_2"/>
    <property type="match status" value="1"/>
</dbReference>
<keyword evidence="7" id="KW-1185">Reference proteome</keyword>
<comment type="caution">
    <text evidence="6">The sequence shown here is derived from an EMBL/GenBank/DDBJ whole genome shotgun (WGS) entry which is preliminary data.</text>
</comment>
<sequence length="644" mass="73892">MSTPHERFFHQTWSGRSTNRFEDYIPGLHAGSPHDIWAMVQNFSPRKCSASVVKATLEHLTLGKIPGSVATRQEAEAHPHVQAGIASLSLLDRIVGLCPSEATLREYARPLVLASLDGILGWIHFCFDFRLAYHVAMQEEGFSFAIYFHIPFKISFFDPDDDCGPFSALNHSKSYLHLLLRLWTTPDQSQSGNPLYINWVMPDMCPALYLLSAVFQDCCGDGLAFVEEVMSHDLGKRFAKTTSLRAVQVAQAAMDTHYPEGIYGYAAKLLKFVQDVYLYKDHRLRQFFDDGDFMISFTRMFHRLSSHFLSQEALSDKLVEPIINLYIHAMYSRSPEAIPHRIVIRNFRGLLTGGYLEMHARCLSKARGNVLESFCSWTMSPHILDVLTSWESNGMVDLLTRLFDFPDSRDYWRTFWSAVQNRLRVYKPVRMDEGWSNTCDNLLCTRNAEGRDCSKTKQCSRCSSMTYCSPHCQRGDWFERHRNECPSARGEHFELSEAESLYSHRSRAFHTRYLEWLFEQRAVDIYAACAEGKNVPTETKIPVFDCTGLGDKFEPFNPDDLLAQLSQTSNDASDNIRSFRKSRYKQLVRTTRSLPTEGEHLVEGVFQHDSKSKIHLLVLLKRVEGGYKARYSAFYILQEPPEAE</sequence>
<dbReference type="Proteomes" id="UP000298030">
    <property type="component" value="Unassembled WGS sequence"/>
</dbReference>
<dbReference type="GO" id="GO:0008270">
    <property type="term" value="F:zinc ion binding"/>
    <property type="evidence" value="ECO:0007669"/>
    <property type="project" value="UniProtKB-KW"/>
</dbReference>
<evidence type="ECO:0000256" key="2">
    <source>
        <dbReference type="ARBA" id="ARBA00022771"/>
    </source>
</evidence>
<evidence type="ECO:0000313" key="6">
    <source>
        <dbReference type="EMBL" id="TEB11309.1"/>
    </source>
</evidence>
<keyword evidence="2 4" id="KW-0863">Zinc-finger</keyword>
<accession>A0A4Y7RRG5</accession>
<keyword evidence="1" id="KW-0479">Metal-binding</keyword>
<dbReference type="Pfam" id="PF01753">
    <property type="entry name" value="zf-MYND"/>
    <property type="match status" value="1"/>
</dbReference>
<dbReference type="SUPFAM" id="SSF144232">
    <property type="entry name" value="HIT/MYND zinc finger-like"/>
    <property type="match status" value="1"/>
</dbReference>
<gene>
    <name evidence="6" type="ORF">FA13DRAFT_1748710</name>
</gene>
<reference evidence="6 7" key="1">
    <citation type="journal article" date="2019" name="Nat. Ecol. Evol.">
        <title>Megaphylogeny resolves global patterns of mushroom evolution.</title>
        <authorList>
            <person name="Varga T."/>
            <person name="Krizsan K."/>
            <person name="Foldi C."/>
            <person name="Dima B."/>
            <person name="Sanchez-Garcia M."/>
            <person name="Sanchez-Ramirez S."/>
            <person name="Szollosi G.J."/>
            <person name="Szarkandi J.G."/>
            <person name="Papp V."/>
            <person name="Albert L."/>
            <person name="Andreopoulos W."/>
            <person name="Angelini C."/>
            <person name="Antonin V."/>
            <person name="Barry K.W."/>
            <person name="Bougher N.L."/>
            <person name="Buchanan P."/>
            <person name="Buyck B."/>
            <person name="Bense V."/>
            <person name="Catcheside P."/>
            <person name="Chovatia M."/>
            <person name="Cooper J."/>
            <person name="Damon W."/>
            <person name="Desjardin D."/>
            <person name="Finy P."/>
            <person name="Geml J."/>
            <person name="Haridas S."/>
            <person name="Hughes K."/>
            <person name="Justo A."/>
            <person name="Karasinski D."/>
            <person name="Kautmanova I."/>
            <person name="Kiss B."/>
            <person name="Kocsube S."/>
            <person name="Kotiranta H."/>
            <person name="LaButti K.M."/>
            <person name="Lechner B.E."/>
            <person name="Liimatainen K."/>
            <person name="Lipzen A."/>
            <person name="Lukacs Z."/>
            <person name="Mihaltcheva S."/>
            <person name="Morgado L.N."/>
            <person name="Niskanen T."/>
            <person name="Noordeloos M.E."/>
            <person name="Ohm R.A."/>
            <person name="Ortiz-Santana B."/>
            <person name="Ovrebo C."/>
            <person name="Racz N."/>
            <person name="Riley R."/>
            <person name="Savchenko A."/>
            <person name="Shiryaev A."/>
            <person name="Soop K."/>
            <person name="Spirin V."/>
            <person name="Szebenyi C."/>
            <person name="Tomsovsky M."/>
            <person name="Tulloss R.E."/>
            <person name="Uehling J."/>
            <person name="Grigoriev I.V."/>
            <person name="Vagvolgyi C."/>
            <person name="Papp T."/>
            <person name="Martin F.M."/>
            <person name="Miettinen O."/>
            <person name="Hibbett D.S."/>
            <person name="Nagy L.G."/>
        </authorList>
    </citation>
    <scope>NUCLEOTIDE SEQUENCE [LARGE SCALE GENOMIC DNA]</scope>
    <source>
        <strain evidence="6 7">FP101781</strain>
    </source>
</reference>
<dbReference type="Gene3D" id="6.10.140.2220">
    <property type="match status" value="1"/>
</dbReference>
<evidence type="ECO:0000256" key="3">
    <source>
        <dbReference type="ARBA" id="ARBA00022833"/>
    </source>
</evidence>
<evidence type="ECO:0000313" key="7">
    <source>
        <dbReference type="Proteomes" id="UP000298030"/>
    </source>
</evidence>
<dbReference type="AlphaFoldDB" id="A0A4Y7RRG5"/>
<evidence type="ECO:0000256" key="1">
    <source>
        <dbReference type="ARBA" id="ARBA00022723"/>
    </source>
</evidence>
<organism evidence="6 7">
    <name type="scientific">Coprinellus micaceus</name>
    <name type="common">Glistening ink-cap mushroom</name>
    <name type="synonym">Coprinus micaceus</name>
    <dbReference type="NCBI Taxonomy" id="71717"/>
    <lineage>
        <taxon>Eukaryota</taxon>
        <taxon>Fungi</taxon>
        <taxon>Dikarya</taxon>
        <taxon>Basidiomycota</taxon>
        <taxon>Agaricomycotina</taxon>
        <taxon>Agaricomycetes</taxon>
        <taxon>Agaricomycetidae</taxon>
        <taxon>Agaricales</taxon>
        <taxon>Agaricineae</taxon>
        <taxon>Psathyrellaceae</taxon>
        <taxon>Coprinellus</taxon>
    </lineage>
</organism>
<name>A0A4Y7RRG5_COPMI</name>
<dbReference type="InterPro" id="IPR002893">
    <property type="entry name" value="Znf_MYND"/>
</dbReference>
<dbReference type="EMBL" id="QPFP01000449">
    <property type="protein sequence ID" value="TEB11309.1"/>
    <property type="molecule type" value="Genomic_DNA"/>
</dbReference>
<dbReference type="OrthoDB" id="3064914at2759"/>